<proteinExistence type="predicted"/>
<comment type="caution">
    <text evidence="1">The sequence shown here is derived from an EMBL/GenBank/DDBJ whole genome shotgun (WGS) entry which is preliminary data.</text>
</comment>
<feature type="non-terminal residue" evidence="1">
    <location>
        <position position="1"/>
    </location>
</feature>
<name>A0A0F9I2U1_9ZZZZ</name>
<dbReference type="AlphaFoldDB" id="A0A0F9I2U1"/>
<organism evidence="1">
    <name type="scientific">marine sediment metagenome</name>
    <dbReference type="NCBI Taxonomy" id="412755"/>
    <lineage>
        <taxon>unclassified sequences</taxon>
        <taxon>metagenomes</taxon>
        <taxon>ecological metagenomes</taxon>
    </lineage>
</organism>
<dbReference type="EMBL" id="LAZR01020641">
    <property type="protein sequence ID" value="KKL88170.1"/>
    <property type="molecule type" value="Genomic_DNA"/>
</dbReference>
<gene>
    <name evidence="1" type="ORF">LCGC14_1927350</name>
</gene>
<accession>A0A0F9I2U1</accession>
<reference evidence="1" key="1">
    <citation type="journal article" date="2015" name="Nature">
        <title>Complex archaea that bridge the gap between prokaryotes and eukaryotes.</title>
        <authorList>
            <person name="Spang A."/>
            <person name="Saw J.H."/>
            <person name="Jorgensen S.L."/>
            <person name="Zaremba-Niedzwiedzka K."/>
            <person name="Martijn J."/>
            <person name="Lind A.E."/>
            <person name="van Eijk R."/>
            <person name="Schleper C."/>
            <person name="Guy L."/>
            <person name="Ettema T.J."/>
        </authorList>
    </citation>
    <scope>NUCLEOTIDE SEQUENCE</scope>
</reference>
<protein>
    <submittedName>
        <fullName evidence="1">Uncharacterized protein</fullName>
    </submittedName>
</protein>
<evidence type="ECO:0000313" key="1">
    <source>
        <dbReference type="EMBL" id="KKL88170.1"/>
    </source>
</evidence>
<sequence>FETNEIDTARIDLQQSLARKNETEYLKLDEVRVRAGEEPLEEGGDVILGVERLKKVKTDIPPKPEEEPEKDE</sequence>